<dbReference type="AlphaFoldDB" id="A0A8D9DE47"/>
<feature type="compositionally biased region" description="Basic residues" evidence="1">
    <location>
        <begin position="81"/>
        <end position="92"/>
    </location>
</feature>
<dbReference type="EMBL" id="LS974622">
    <property type="protein sequence ID" value="CAG7872424.1"/>
    <property type="molecule type" value="Genomic_DNA"/>
</dbReference>
<feature type="region of interest" description="Disordered" evidence="1">
    <location>
        <begin position="321"/>
        <end position="368"/>
    </location>
</feature>
<dbReference type="Proteomes" id="UP000694005">
    <property type="component" value="Chromosome A06"/>
</dbReference>
<feature type="compositionally biased region" description="Basic and acidic residues" evidence="1">
    <location>
        <begin position="54"/>
        <end position="80"/>
    </location>
</feature>
<feature type="compositionally biased region" description="Polar residues" evidence="1">
    <location>
        <begin position="152"/>
        <end position="165"/>
    </location>
</feature>
<accession>A0A8D9DE47</accession>
<feature type="compositionally biased region" description="Pro residues" evidence="1">
    <location>
        <begin position="1"/>
        <end position="11"/>
    </location>
</feature>
<dbReference type="PANTHER" id="PTHR34660">
    <property type="entry name" value="MYB-LIKE PROTEIN X"/>
    <property type="match status" value="1"/>
</dbReference>
<feature type="compositionally biased region" description="Polar residues" evidence="1">
    <location>
        <begin position="326"/>
        <end position="350"/>
    </location>
</feature>
<sequence>MSRCFPFPPPGYDKKITTHETDPPLIKKQKFWSKLLKRSMMKLESNGYMELFEKYKEKNHKKDKDKEKREGKDRSKDKDKERKKKREKHKDRKDKEKDKEKCKPFEEQKAGVLPNTGNREKLVTNTVQNNSNGESKYVQELGRRIRYDEEATGSQNAQKITNQKGTPGKAFLSSSFCPVQETNYGENDDQSISTQKNFAVAKSSEENAVARASFGTDQKRAVAMGKPMENRDKARHTKSPEKSHLKESAAMSDKPRDEAGLKKKTESINKSPQDKSKLIEGPKLKERGKDSLDIRNGRPPDLSQASVKNLIAEGSLGKRMDLDTNGLLSENGTKPNKLQRHSASVSSVENGRTLGSHRSPASEVQGTACKPEVKEAKVNGFVVSGEKEKVCSQSHVAAAMKVKVKENGEASAKPPHPDLKYLDQILSVPKRELFLEVDNDEEWLYGPLGVKLKKARTYSPDSGEALQVWNQAFRIESADILALPYVVPF</sequence>
<evidence type="ECO:0000313" key="2">
    <source>
        <dbReference type="EMBL" id="CAG7872424.1"/>
    </source>
</evidence>
<evidence type="ECO:0000313" key="3">
    <source>
        <dbReference type="Proteomes" id="UP000694005"/>
    </source>
</evidence>
<gene>
    <name evidence="2" type="ORF">BRAPAZ1V2_A06P46640.2</name>
</gene>
<feature type="region of interest" description="Disordered" evidence="1">
    <location>
        <begin position="149"/>
        <end position="307"/>
    </location>
</feature>
<feature type="compositionally biased region" description="Polar residues" evidence="1">
    <location>
        <begin position="172"/>
        <end position="197"/>
    </location>
</feature>
<feature type="region of interest" description="Disordered" evidence="1">
    <location>
        <begin position="54"/>
        <end position="135"/>
    </location>
</feature>
<organism evidence="2 3">
    <name type="scientific">Brassica campestris</name>
    <name type="common">Field mustard</name>
    <dbReference type="NCBI Taxonomy" id="3711"/>
    <lineage>
        <taxon>Eukaryota</taxon>
        <taxon>Viridiplantae</taxon>
        <taxon>Streptophyta</taxon>
        <taxon>Embryophyta</taxon>
        <taxon>Tracheophyta</taxon>
        <taxon>Spermatophyta</taxon>
        <taxon>Magnoliopsida</taxon>
        <taxon>eudicotyledons</taxon>
        <taxon>Gunneridae</taxon>
        <taxon>Pentapetalae</taxon>
        <taxon>rosids</taxon>
        <taxon>malvids</taxon>
        <taxon>Brassicales</taxon>
        <taxon>Brassicaceae</taxon>
        <taxon>Brassiceae</taxon>
        <taxon>Brassica</taxon>
    </lineage>
</organism>
<feature type="compositionally biased region" description="Polar residues" evidence="1">
    <location>
        <begin position="123"/>
        <end position="134"/>
    </location>
</feature>
<feature type="region of interest" description="Disordered" evidence="1">
    <location>
        <begin position="1"/>
        <end position="24"/>
    </location>
</feature>
<feature type="compositionally biased region" description="Basic and acidic residues" evidence="1">
    <location>
        <begin position="93"/>
        <end position="109"/>
    </location>
</feature>
<name>A0A8D9DE47_BRACM</name>
<dbReference type="PANTHER" id="PTHR34660:SF3">
    <property type="entry name" value="RRM DOMAIN-CONTAINING PROTEIN"/>
    <property type="match status" value="1"/>
</dbReference>
<evidence type="ECO:0000256" key="1">
    <source>
        <dbReference type="SAM" id="MobiDB-lite"/>
    </source>
</evidence>
<feature type="compositionally biased region" description="Basic and acidic residues" evidence="1">
    <location>
        <begin position="228"/>
        <end position="298"/>
    </location>
</feature>
<reference evidence="2 3" key="1">
    <citation type="submission" date="2021-07" db="EMBL/GenBank/DDBJ databases">
        <authorList>
            <consortium name="Genoscope - CEA"/>
            <person name="William W."/>
        </authorList>
    </citation>
    <scope>NUCLEOTIDE SEQUENCE [LARGE SCALE GENOMIC DNA]</scope>
</reference>
<proteinExistence type="predicted"/>
<feature type="compositionally biased region" description="Basic and acidic residues" evidence="1">
    <location>
        <begin position="12"/>
        <end position="22"/>
    </location>
</feature>
<protein>
    <submittedName>
        <fullName evidence="2">Uncharacterized protein</fullName>
    </submittedName>
</protein>
<dbReference type="Gramene" id="A06p46640.2_BraZ1">
    <property type="protein sequence ID" value="A06p46640.2_BraZ1.CDS"/>
    <property type="gene ID" value="A06g46640.2_BraZ1"/>
</dbReference>